<dbReference type="InterPro" id="IPR052731">
    <property type="entry name" value="B_subtilis_Trans_State_Reg"/>
</dbReference>
<name>A0A1B1L5T6_BACTU</name>
<reference evidence="3 4" key="1">
    <citation type="submission" date="2017-04" db="EMBL/GenBank/DDBJ databases">
        <title>Complete Genome Sequence of Bacillus thuringiensis type Strain ATCC 10792.</title>
        <authorList>
            <person name="Oh D.-H."/>
            <person name="Park B.-J."/>
            <person name="Shuai W."/>
            <person name="Chelliah R."/>
        </authorList>
    </citation>
    <scope>NUCLEOTIDE SEQUENCE [LARGE SCALE GENOMIC DNA]</scope>
    <source>
        <strain evidence="3 4">ATCC 10792</strain>
    </source>
</reference>
<organism evidence="3 4">
    <name type="scientific">Bacillus thuringiensis</name>
    <dbReference type="NCBI Taxonomy" id="1428"/>
    <lineage>
        <taxon>Bacteria</taxon>
        <taxon>Bacillati</taxon>
        <taxon>Bacillota</taxon>
        <taxon>Bacilli</taxon>
        <taxon>Bacillales</taxon>
        <taxon>Bacillaceae</taxon>
        <taxon>Bacillus</taxon>
        <taxon>Bacillus cereus group</taxon>
    </lineage>
</organism>
<dbReference type="GeneID" id="67470220"/>
<dbReference type="Pfam" id="PF18277">
    <property type="entry name" value="AbrB_C"/>
    <property type="match status" value="1"/>
</dbReference>
<evidence type="ECO:0000313" key="4">
    <source>
        <dbReference type="Proteomes" id="UP000194143"/>
    </source>
</evidence>
<dbReference type="PANTHER" id="PTHR36432:SF4">
    <property type="entry name" value="TRANSITION STATE REGULATOR ABH-RELATED"/>
    <property type="match status" value="1"/>
</dbReference>
<gene>
    <name evidence="3" type="ORF">CAB88_12220</name>
</gene>
<dbReference type="InterPro" id="IPR007159">
    <property type="entry name" value="SpoVT-AbrB_dom"/>
</dbReference>
<dbReference type="PANTHER" id="PTHR36432">
    <property type="match status" value="1"/>
</dbReference>
<dbReference type="Proteomes" id="UP000194143">
    <property type="component" value="Chromosome"/>
</dbReference>
<sequence length="92" mass="10378">MKSRGITRKADSMGRIVIPMEIRRSLGIVEKDSLEMFIEEDQIILRKYQSPRACALTGDISDSNISLANGKIIVSPNGMELLIKKLQQYLLK</sequence>
<proteinExistence type="predicted"/>
<accession>A0A1B1L5T6</accession>
<evidence type="ECO:0000313" key="3">
    <source>
        <dbReference type="EMBL" id="ARP57794.1"/>
    </source>
</evidence>
<dbReference type="SMR" id="A0A1B1L5T6"/>
<evidence type="ECO:0000256" key="1">
    <source>
        <dbReference type="PROSITE-ProRule" id="PRU01076"/>
    </source>
</evidence>
<dbReference type="AlphaFoldDB" id="A0A1B1L5T6"/>
<dbReference type="Gene3D" id="2.10.260.10">
    <property type="match status" value="1"/>
</dbReference>
<keyword evidence="1 3" id="KW-0238">DNA-binding</keyword>
<evidence type="ECO:0000259" key="2">
    <source>
        <dbReference type="PROSITE" id="PS51740"/>
    </source>
</evidence>
<dbReference type="InterPro" id="IPR037914">
    <property type="entry name" value="SpoVT-AbrB_sf"/>
</dbReference>
<dbReference type="SUPFAM" id="SSF89447">
    <property type="entry name" value="AbrB/MazE/MraZ-like"/>
    <property type="match status" value="1"/>
</dbReference>
<dbReference type="InterPro" id="IPR040678">
    <property type="entry name" value="AbrB_C"/>
</dbReference>
<dbReference type="EMBL" id="CP021061">
    <property type="protein sequence ID" value="ARP57794.1"/>
    <property type="molecule type" value="Genomic_DNA"/>
</dbReference>
<dbReference type="Pfam" id="PF04014">
    <property type="entry name" value="MazE_antitoxin"/>
    <property type="match status" value="1"/>
</dbReference>
<dbReference type="PROSITE" id="PS51740">
    <property type="entry name" value="SPOVT_ABRB"/>
    <property type="match status" value="1"/>
</dbReference>
<protein>
    <submittedName>
        <fullName evidence="3">AbrB/MazE/SpoVT family DNA-binding domain-containing protein</fullName>
    </submittedName>
</protein>
<feature type="domain" description="SpoVT-AbrB" evidence="2">
    <location>
        <begin position="5"/>
        <end position="50"/>
    </location>
</feature>
<dbReference type="GO" id="GO:0003677">
    <property type="term" value="F:DNA binding"/>
    <property type="evidence" value="ECO:0007669"/>
    <property type="project" value="UniProtKB-UniRule"/>
</dbReference>
<keyword evidence="4" id="KW-1185">Reference proteome</keyword>
<dbReference type="SMART" id="SM00966">
    <property type="entry name" value="SpoVT_AbrB"/>
    <property type="match status" value="1"/>
</dbReference>
<dbReference type="NCBIfam" id="TIGR01439">
    <property type="entry name" value="lp_hng_hel_AbrB"/>
    <property type="match status" value="1"/>
</dbReference>
<dbReference type="RefSeq" id="WP_000842216.1">
    <property type="nucleotide sequence ID" value="NZ_CAKJXA010000155.1"/>
</dbReference>